<feature type="transmembrane region" description="Helical" evidence="7">
    <location>
        <begin position="217"/>
        <end position="235"/>
    </location>
</feature>
<dbReference type="PANTHER" id="PTHR45724">
    <property type="entry name" value="AQUAPORIN NIP2-1"/>
    <property type="match status" value="1"/>
</dbReference>
<keyword evidence="5 7" id="KW-0472">Membrane</keyword>
<evidence type="ECO:0000256" key="2">
    <source>
        <dbReference type="ARBA" id="ARBA00022448"/>
    </source>
</evidence>
<dbReference type="PROSITE" id="PS00221">
    <property type="entry name" value="MIP"/>
    <property type="match status" value="1"/>
</dbReference>
<name>A0A3S5CBX1_9MICO</name>
<dbReference type="Gene3D" id="1.20.1080.10">
    <property type="entry name" value="Glycerol uptake facilitator protein"/>
    <property type="match status" value="1"/>
</dbReference>
<keyword evidence="2 6" id="KW-0813">Transport</keyword>
<keyword evidence="9" id="KW-1185">Reference proteome</keyword>
<evidence type="ECO:0000256" key="1">
    <source>
        <dbReference type="ARBA" id="ARBA00004141"/>
    </source>
</evidence>
<organism evidence="8 9">
    <name type="scientific">Labedella phragmitis</name>
    <dbReference type="NCBI Taxonomy" id="2498849"/>
    <lineage>
        <taxon>Bacteria</taxon>
        <taxon>Bacillati</taxon>
        <taxon>Actinomycetota</taxon>
        <taxon>Actinomycetes</taxon>
        <taxon>Micrococcales</taxon>
        <taxon>Microbacteriaceae</taxon>
        <taxon>Labedella</taxon>
    </lineage>
</organism>
<dbReference type="SUPFAM" id="SSF81338">
    <property type="entry name" value="Aquaporin-like"/>
    <property type="match status" value="1"/>
</dbReference>
<feature type="transmembrane region" description="Helical" evidence="7">
    <location>
        <begin position="37"/>
        <end position="59"/>
    </location>
</feature>
<comment type="subcellular location">
    <subcellularLocation>
        <location evidence="1">Membrane</location>
        <topology evidence="1">Multi-pass membrane protein</topology>
    </subcellularLocation>
</comment>
<gene>
    <name evidence="8" type="ORF">ELQ90_15130</name>
</gene>
<feature type="transmembrane region" description="Helical" evidence="7">
    <location>
        <begin position="138"/>
        <end position="161"/>
    </location>
</feature>
<feature type="transmembrane region" description="Helical" evidence="7">
    <location>
        <begin position="12"/>
        <end position="31"/>
    </location>
</feature>
<comment type="caution">
    <text evidence="8">The sequence shown here is derived from an EMBL/GenBank/DDBJ whole genome shotgun (WGS) entry which is preliminary data.</text>
</comment>
<dbReference type="Pfam" id="PF00230">
    <property type="entry name" value="MIP"/>
    <property type="match status" value="1"/>
</dbReference>
<evidence type="ECO:0000256" key="5">
    <source>
        <dbReference type="ARBA" id="ARBA00023136"/>
    </source>
</evidence>
<evidence type="ECO:0000313" key="9">
    <source>
        <dbReference type="Proteomes" id="UP000288547"/>
    </source>
</evidence>
<evidence type="ECO:0000256" key="4">
    <source>
        <dbReference type="ARBA" id="ARBA00022989"/>
    </source>
</evidence>
<dbReference type="InterPro" id="IPR034294">
    <property type="entry name" value="Aquaporin_transptr"/>
</dbReference>
<evidence type="ECO:0000256" key="7">
    <source>
        <dbReference type="SAM" id="Phobius"/>
    </source>
</evidence>
<evidence type="ECO:0000256" key="3">
    <source>
        <dbReference type="ARBA" id="ARBA00022692"/>
    </source>
</evidence>
<feature type="transmembrane region" description="Helical" evidence="7">
    <location>
        <begin position="89"/>
        <end position="109"/>
    </location>
</feature>
<dbReference type="OrthoDB" id="9807293at2"/>
<evidence type="ECO:0000313" key="8">
    <source>
        <dbReference type="EMBL" id="RWZ46381.1"/>
    </source>
</evidence>
<dbReference type="GO" id="GO:0016020">
    <property type="term" value="C:membrane"/>
    <property type="evidence" value="ECO:0007669"/>
    <property type="project" value="UniProtKB-SubCell"/>
</dbReference>
<keyword evidence="3 6" id="KW-0812">Transmembrane</keyword>
<dbReference type="InterPro" id="IPR023271">
    <property type="entry name" value="Aquaporin-like"/>
</dbReference>
<dbReference type="InterPro" id="IPR000425">
    <property type="entry name" value="MIP"/>
</dbReference>
<dbReference type="Proteomes" id="UP000288547">
    <property type="component" value="Unassembled WGS sequence"/>
</dbReference>
<protein>
    <submittedName>
        <fullName evidence="8">Aquaporin Z</fullName>
    </submittedName>
</protein>
<dbReference type="AlphaFoldDB" id="A0A3S5CBX1"/>
<accession>A0A3S5CBX1</accession>
<comment type="similarity">
    <text evidence="6">Belongs to the MIP/aquaporin (TC 1.A.8) family.</text>
</comment>
<dbReference type="PRINTS" id="PR00783">
    <property type="entry name" value="MINTRINSICP"/>
</dbReference>
<dbReference type="PANTHER" id="PTHR45724:SF13">
    <property type="entry name" value="AQUAPORIN NIP1-1-RELATED"/>
    <property type="match status" value="1"/>
</dbReference>
<dbReference type="EMBL" id="RZNB01000007">
    <property type="protein sequence ID" value="RWZ46381.1"/>
    <property type="molecule type" value="Genomic_DNA"/>
</dbReference>
<keyword evidence="4 7" id="KW-1133">Transmembrane helix</keyword>
<dbReference type="InterPro" id="IPR022357">
    <property type="entry name" value="MIP_CS"/>
</dbReference>
<dbReference type="GO" id="GO:0015267">
    <property type="term" value="F:channel activity"/>
    <property type="evidence" value="ECO:0007669"/>
    <property type="project" value="InterPro"/>
</dbReference>
<sequence length="248" mass="24491">MTGSHTEPRFAAVVGAETLGTFVVTAVFVGSSVIGGAVLGTMGLAVATGFALLAVVATLGRVSGAHVNPAVTVGLAVAGRFPWRDVSTYLIAQLVGATLGAGLVLAVVADGPPGALQEAQRAGFASGGFGYEGSPDGYGLVAVALVETLATALLVAVYCSVAPRAARPGASGVAASVIGATLVAMTLVALPVSNASFNPARSFATALFAGPDRISQLWAFVLFPLVGAIIAALAVRLASRSRSEVEAG</sequence>
<evidence type="ECO:0000256" key="6">
    <source>
        <dbReference type="RuleBase" id="RU000477"/>
    </source>
</evidence>
<reference evidence="8 9" key="1">
    <citation type="submission" date="2018-12" db="EMBL/GenBank/DDBJ databases">
        <authorList>
            <person name="Li F."/>
        </authorList>
    </citation>
    <scope>NUCLEOTIDE SEQUENCE [LARGE SCALE GENOMIC DNA]</scope>
    <source>
        <strain evidence="8 9">11W25H-1</strain>
    </source>
</reference>
<proteinExistence type="inferred from homology"/>
<dbReference type="RefSeq" id="WP_128496129.1">
    <property type="nucleotide sequence ID" value="NZ_RZNB01000007.1"/>
</dbReference>
<feature type="transmembrane region" description="Helical" evidence="7">
    <location>
        <begin position="173"/>
        <end position="197"/>
    </location>
</feature>